<feature type="compositionally biased region" description="Polar residues" evidence="1">
    <location>
        <begin position="150"/>
        <end position="165"/>
    </location>
</feature>
<keyword evidence="4" id="KW-1185">Reference proteome</keyword>
<proteinExistence type="predicted"/>
<keyword evidence="2" id="KW-1133">Transmembrane helix</keyword>
<feature type="compositionally biased region" description="Basic and acidic residues" evidence="1">
    <location>
        <begin position="8"/>
        <end position="31"/>
    </location>
</feature>
<feature type="compositionally biased region" description="Low complexity" evidence="1">
    <location>
        <begin position="136"/>
        <end position="149"/>
    </location>
</feature>
<sequence length="249" mass="26062">MAYTQRWAGERWPEVPPDRDQEPPRSGRRGDDYDDWSEEPPRHDERPIVNPYAIVALVAALVLVFPVAIVFGFIAFGHPRGRFMALTAIVLGLGEVALLAALILLPRETPGVLSRVGAAMDEATGGPRPTEPPAPAVSETSESAPTSSPGRSTTAEPSVPASGSTVAPPAAEVDTACPEPALLGVATGGDTLLCLTDSASVTGYQWSGPYRVAETVRSADTSCTGTGTARTAAGYALVCENGVWTFWTS</sequence>
<name>A0ABW7VSF6_9NOCA</name>
<feature type="region of interest" description="Disordered" evidence="1">
    <location>
        <begin position="1"/>
        <end position="44"/>
    </location>
</feature>
<feature type="transmembrane region" description="Helical" evidence="2">
    <location>
        <begin position="83"/>
        <end position="105"/>
    </location>
</feature>
<evidence type="ECO:0008006" key="5">
    <source>
        <dbReference type="Google" id="ProtNLM"/>
    </source>
</evidence>
<keyword evidence="2" id="KW-0472">Membrane</keyword>
<evidence type="ECO:0000313" key="3">
    <source>
        <dbReference type="EMBL" id="MFI2229528.1"/>
    </source>
</evidence>
<evidence type="ECO:0000256" key="2">
    <source>
        <dbReference type="SAM" id="Phobius"/>
    </source>
</evidence>
<feature type="region of interest" description="Disordered" evidence="1">
    <location>
        <begin position="121"/>
        <end position="172"/>
    </location>
</feature>
<protein>
    <recommendedName>
        <fullName evidence="5">DUF4190 domain-containing protein</fullName>
    </recommendedName>
</protein>
<dbReference type="EMBL" id="JBIRYL010000001">
    <property type="protein sequence ID" value="MFI2229528.1"/>
    <property type="molecule type" value="Genomic_DNA"/>
</dbReference>
<feature type="transmembrane region" description="Helical" evidence="2">
    <location>
        <begin position="52"/>
        <end position="77"/>
    </location>
</feature>
<keyword evidence="2" id="KW-0812">Transmembrane</keyword>
<reference evidence="3 4" key="1">
    <citation type="submission" date="2024-10" db="EMBL/GenBank/DDBJ databases">
        <title>The Natural Products Discovery Center: Release of the First 8490 Sequenced Strains for Exploring Actinobacteria Biosynthetic Diversity.</title>
        <authorList>
            <person name="Kalkreuter E."/>
            <person name="Kautsar S.A."/>
            <person name="Yang D."/>
            <person name="Bader C.D."/>
            <person name="Teijaro C.N."/>
            <person name="Fluegel L."/>
            <person name="Davis C.M."/>
            <person name="Simpson J.R."/>
            <person name="Lauterbach L."/>
            <person name="Steele A.D."/>
            <person name="Gui C."/>
            <person name="Meng S."/>
            <person name="Li G."/>
            <person name="Viehrig K."/>
            <person name="Ye F."/>
            <person name="Su P."/>
            <person name="Kiefer A.F."/>
            <person name="Nichols A."/>
            <person name="Cepeda A.J."/>
            <person name="Yan W."/>
            <person name="Fan B."/>
            <person name="Jiang Y."/>
            <person name="Adhikari A."/>
            <person name="Zheng C.-J."/>
            <person name="Schuster L."/>
            <person name="Cowan T.M."/>
            <person name="Smanski M.J."/>
            <person name="Chevrette M.G."/>
            <person name="De Carvalho L.P.S."/>
            <person name="Shen B."/>
        </authorList>
    </citation>
    <scope>NUCLEOTIDE SEQUENCE [LARGE SCALE GENOMIC DNA]</scope>
    <source>
        <strain evidence="3 4">NPDC019377</strain>
    </source>
</reference>
<dbReference type="Proteomes" id="UP001611494">
    <property type="component" value="Unassembled WGS sequence"/>
</dbReference>
<gene>
    <name evidence="3" type="ORF">ACH49Z_06720</name>
</gene>
<accession>A0ABW7VSF6</accession>
<evidence type="ECO:0000313" key="4">
    <source>
        <dbReference type="Proteomes" id="UP001611494"/>
    </source>
</evidence>
<evidence type="ECO:0000256" key="1">
    <source>
        <dbReference type="SAM" id="MobiDB-lite"/>
    </source>
</evidence>
<comment type="caution">
    <text evidence="3">The sequence shown here is derived from an EMBL/GenBank/DDBJ whole genome shotgun (WGS) entry which is preliminary data.</text>
</comment>
<dbReference type="RefSeq" id="WP_397060465.1">
    <property type="nucleotide sequence ID" value="NZ_JBIRYL010000001.1"/>
</dbReference>
<organism evidence="3 4">
    <name type="scientific">Nocardia testacea</name>
    <dbReference type="NCBI Taxonomy" id="248551"/>
    <lineage>
        <taxon>Bacteria</taxon>
        <taxon>Bacillati</taxon>
        <taxon>Actinomycetota</taxon>
        <taxon>Actinomycetes</taxon>
        <taxon>Mycobacteriales</taxon>
        <taxon>Nocardiaceae</taxon>
        <taxon>Nocardia</taxon>
    </lineage>
</organism>